<evidence type="ECO:0000313" key="6">
    <source>
        <dbReference type="EMBL" id="GAA0959366.1"/>
    </source>
</evidence>
<evidence type="ECO:0000256" key="4">
    <source>
        <dbReference type="ARBA" id="ARBA00022691"/>
    </source>
</evidence>
<dbReference type="RefSeq" id="WP_343981309.1">
    <property type="nucleotide sequence ID" value="NZ_BAAAHK010000020.1"/>
</dbReference>
<keyword evidence="2" id="KW-0489">Methyltransferase</keyword>
<evidence type="ECO:0000256" key="1">
    <source>
        <dbReference type="ARBA" id="ARBA00010815"/>
    </source>
</evidence>
<dbReference type="InterPro" id="IPR029063">
    <property type="entry name" value="SAM-dependent_MTases_sf"/>
</dbReference>
<reference evidence="7" key="1">
    <citation type="journal article" date="2019" name="Int. J. Syst. Evol. Microbiol.">
        <title>The Global Catalogue of Microorganisms (GCM) 10K type strain sequencing project: providing services to taxonomists for standard genome sequencing and annotation.</title>
        <authorList>
            <consortium name="The Broad Institute Genomics Platform"/>
            <consortium name="The Broad Institute Genome Sequencing Center for Infectious Disease"/>
            <person name="Wu L."/>
            <person name="Ma J."/>
        </authorList>
    </citation>
    <scope>NUCLEOTIDE SEQUENCE [LARGE SCALE GENOMIC DNA]</scope>
    <source>
        <strain evidence="7">JCM 10977</strain>
    </source>
</reference>
<gene>
    <name evidence="6" type="ORF">GCM10009554_72920</name>
</gene>
<dbReference type="InterPro" id="IPR050723">
    <property type="entry name" value="CFA/CMAS"/>
</dbReference>
<evidence type="ECO:0000313" key="7">
    <source>
        <dbReference type="Proteomes" id="UP001500542"/>
    </source>
</evidence>
<dbReference type="PANTHER" id="PTHR43667:SF2">
    <property type="entry name" value="FATTY ACID C-METHYL TRANSFERASE"/>
    <property type="match status" value="1"/>
</dbReference>
<dbReference type="SUPFAM" id="SSF53335">
    <property type="entry name" value="S-adenosyl-L-methionine-dependent methyltransferases"/>
    <property type="match status" value="1"/>
</dbReference>
<evidence type="ECO:0000256" key="3">
    <source>
        <dbReference type="ARBA" id="ARBA00022679"/>
    </source>
</evidence>
<dbReference type="Gene3D" id="3.40.50.150">
    <property type="entry name" value="Vaccinia Virus protein VP39"/>
    <property type="match status" value="1"/>
</dbReference>
<comment type="similarity">
    <text evidence="1">Belongs to the CFA/CMAS family.</text>
</comment>
<accession>A0ABP4C1Q7</accession>
<dbReference type="EMBL" id="BAAAHK010000020">
    <property type="protein sequence ID" value="GAA0959366.1"/>
    <property type="molecule type" value="Genomic_DNA"/>
</dbReference>
<dbReference type="CDD" id="cd02440">
    <property type="entry name" value="AdoMet_MTases"/>
    <property type="match status" value="1"/>
</dbReference>
<protein>
    <submittedName>
        <fullName evidence="6">Cyclopropane-fatty-acyl-phospholipid synthase family protein</fullName>
    </submittedName>
</protein>
<dbReference type="Proteomes" id="UP001500542">
    <property type="component" value="Unassembled WGS sequence"/>
</dbReference>
<proteinExistence type="inferred from homology"/>
<sequence>MSSLPLVDAERWPRVARTPRSPIRAAAARLILRRAVRDLPLVVLLPKSGRPGARGAAGGPERLGAGGAGAPVMEIVSDAFFHRIGADLKIGFGEAYMAGDWRPADGTDLADLLTVFANHLTDLVPPTLQRFRRLIEQRMPSTELNDRAGAKQNIARHYDLSNDLFATFLDETMSYSSAWFETHDEDLETAQRRKIDGILDYAEVSEGTRVLEIGTGWGQLAIQAAERGASVTSVTLSAEQRDLARKRIAEAGVNAEVELRDYRDVRGQYDAIVSVEMIEAVGAQYWPTYFATIDRLLAPGGRFALQSITMPHDRLLATRHAQGWIHQYIFPGGLIPSLTAIEQIAETAGGLEIAHRRDLGPAYAHTLRLWRDRFTAHAAEVANLGFDAVFRRMWEFYLAYSEAGFRAGYLDVSQLALVRK</sequence>
<keyword evidence="3" id="KW-0808">Transferase</keyword>
<dbReference type="PANTHER" id="PTHR43667">
    <property type="entry name" value="CYCLOPROPANE-FATTY-ACYL-PHOSPHOLIPID SYNTHASE"/>
    <property type="match status" value="1"/>
</dbReference>
<dbReference type="InterPro" id="IPR003333">
    <property type="entry name" value="CMAS"/>
</dbReference>
<keyword evidence="4" id="KW-0949">S-adenosyl-L-methionine</keyword>
<keyword evidence="7" id="KW-1185">Reference proteome</keyword>
<name>A0ABP4C1Q7_9ACTN</name>
<evidence type="ECO:0000256" key="2">
    <source>
        <dbReference type="ARBA" id="ARBA00022603"/>
    </source>
</evidence>
<comment type="caution">
    <text evidence="6">The sequence shown here is derived from an EMBL/GenBank/DDBJ whole genome shotgun (WGS) entry which is preliminary data.</text>
</comment>
<dbReference type="Pfam" id="PF02353">
    <property type="entry name" value="CMAS"/>
    <property type="match status" value="1"/>
</dbReference>
<organism evidence="6 7">
    <name type="scientific">Kribbella koreensis</name>
    <dbReference type="NCBI Taxonomy" id="57909"/>
    <lineage>
        <taxon>Bacteria</taxon>
        <taxon>Bacillati</taxon>
        <taxon>Actinomycetota</taxon>
        <taxon>Actinomycetes</taxon>
        <taxon>Propionibacteriales</taxon>
        <taxon>Kribbellaceae</taxon>
        <taxon>Kribbella</taxon>
    </lineage>
</organism>
<evidence type="ECO:0000256" key="5">
    <source>
        <dbReference type="ARBA" id="ARBA00023098"/>
    </source>
</evidence>
<dbReference type="PIRSF" id="PIRSF003085">
    <property type="entry name" value="CMAS"/>
    <property type="match status" value="1"/>
</dbReference>
<keyword evidence="5" id="KW-0443">Lipid metabolism</keyword>